<dbReference type="InterPro" id="IPR008271">
    <property type="entry name" value="Ser/Thr_kinase_AS"/>
</dbReference>
<evidence type="ECO:0000256" key="23">
    <source>
        <dbReference type="SAM" id="MobiDB-lite"/>
    </source>
</evidence>
<keyword evidence="6" id="KW-0723">Serine/threonine-protein kinase</keyword>
<dbReference type="GO" id="GO:0005524">
    <property type="term" value="F:ATP binding"/>
    <property type="evidence" value="ECO:0007669"/>
    <property type="project" value="UniProtKB-UniRule"/>
</dbReference>
<comment type="catalytic activity">
    <reaction evidence="18">
        <text>L-seryl-[protein] + ATP = O-phospho-L-seryl-[protein] + ADP + H(+)</text>
        <dbReference type="Rhea" id="RHEA:17989"/>
        <dbReference type="Rhea" id="RHEA-COMP:9863"/>
        <dbReference type="Rhea" id="RHEA-COMP:11604"/>
        <dbReference type="ChEBI" id="CHEBI:15378"/>
        <dbReference type="ChEBI" id="CHEBI:29999"/>
        <dbReference type="ChEBI" id="CHEBI:30616"/>
        <dbReference type="ChEBI" id="CHEBI:83421"/>
        <dbReference type="ChEBI" id="CHEBI:456216"/>
        <dbReference type="EC" id="2.7.11.1"/>
    </reaction>
</comment>
<dbReference type="Pfam" id="PF01749">
    <property type="entry name" value="IBB"/>
    <property type="match status" value="1"/>
</dbReference>
<dbReference type="FunFam" id="1.10.510.10:FF:000029">
    <property type="entry name" value="Homeodomain-interacting protein kinase 2 isoform 1"/>
    <property type="match status" value="1"/>
</dbReference>
<feature type="repeat" description="ARM" evidence="20">
    <location>
        <begin position="1176"/>
        <end position="1204"/>
    </location>
</feature>
<evidence type="ECO:0000256" key="5">
    <source>
        <dbReference type="ARBA" id="ARBA00022499"/>
    </source>
</evidence>
<keyword evidence="9 22" id="KW-0547">Nucleotide-binding</keyword>
<evidence type="ECO:0000256" key="14">
    <source>
        <dbReference type="ARBA" id="ARBA00023015"/>
    </source>
</evidence>
<feature type="domain" description="Protein kinase" evidence="24">
    <location>
        <begin position="85"/>
        <end position="413"/>
    </location>
</feature>
<evidence type="ECO:0000256" key="7">
    <source>
        <dbReference type="ARBA" id="ARBA00022553"/>
    </source>
</evidence>
<reference evidence="26 27" key="1">
    <citation type="submission" date="2018-04" db="EMBL/GenBank/DDBJ databases">
        <authorList>
            <person name="Zhang X."/>
            <person name="Yuan J."/>
            <person name="Li F."/>
            <person name="Xiang J."/>
        </authorList>
    </citation>
    <scope>NUCLEOTIDE SEQUENCE [LARGE SCALE GENOMIC DNA]</scope>
    <source>
        <tissue evidence="26">Muscle</tissue>
    </source>
</reference>
<comment type="caution">
    <text evidence="26">The sequence shown here is derived from an EMBL/GenBank/DDBJ whole genome shotgun (WGS) entry which is preliminary data.</text>
</comment>
<feature type="compositionally biased region" description="Basic residues" evidence="23">
    <location>
        <begin position="772"/>
        <end position="813"/>
    </location>
</feature>
<evidence type="ECO:0000256" key="20">
    <source>
        <dbReference type="PROSITE-ProRule" id="PRU00259"/>
    </source>
</evidence>
<evidence type="ECO:0000256" key="12">
    <source>
        <dbReference type="ARBA" id="ARBA00022843"/>
    </source>
</evidence>
<evidence type="ECO:0000256" key="4">
    <source>
        <dbReference type="ARBA" id="ARBA00022448"/>
    </source>
</evidence>
<feature type="compositionally biased region" description="Basic and acidic residues" evidence="23">
    <location>
        <begin position="1030"/>
        <end position="1052"/>
    </location>
</feature>
<evidence type="ECO:0000256" key="16">
    <source>
        <dbReference type="ARBA" id="ARBA00023242"/>
    </source>
</evidence>
<keyword evidence="7" id="KW-0597">Phosphoprotein</keyword>
<dbReference type="Gene3D" id="1.20.5.690">
    <property type="entry name" value="Importin-alpha, importin-beta-binding domain"/>
    <property type="match status" value="1"/>
</dbReference>
<dbReference type="GO" id="GO:0003677">
    <property type="term" value="F:DNA binding"/>
    <property type="evidence" value="ECO:0007669"/>
    <property type="project" value="UniProtKB-KW"/>
</dbReference>
<dbReference type="EC" id="2.7.11.1" evidence="3"/>
<dbReference type="PROSITE" id="PS50011">
    <property type="entry name" value="PROTEIN_KINASE_DOM"/>
    <property type="match status" value="1"/>
</dbReference>
<dbReference type="InterPro" id="IPR017441">
    <property type="entry name" value="Protein_kinase_ATP_BS"/>
</dbReference>
<protein>
    <recommendedName>
        <fullName evidence="3">non-specific serine/threonine protein kinase</fullName>
        <ecNumber evidence="3">2.7.11.1</ecNumber>
    </recommendedName>
</protein>
<dbReference type="PROSITE" id="PS50176">
    <property type="entry name" value="ARM_REPEAT"/>
    <property type="match status" value="3"/>
</dbReference>
<keyword evidence="26" id="KW-0371">Homeobox</keyword>
<reference evidence="26 27" key="2">
    <citation type="submission" date="2019-01" db="EMBL/GenBank/DDBJ databases">
        <title>The decoding of complex shrimp genome reveals the adaptation for benthos swimmer, frequently molting mechanism and breeding impact on genome.</title>
        <authorList>
            <person name="Sun Y."/>
            <person name="Gao Y."/>
            <person name="Yu Y."/>
        </authorList>
    </citation>
    <scope>NUCLEOTIDE SEQUENCE [LARGE SCALE GENOMIC DNA]</scope>
    <source>
        <tissue evidence="26">Muscle</tissue>
    </source>
</reference>
<dbReference type="SUPFAM" id="SSF48371">
    <property type="entry name" value="ARM repeat"/>
    <property type="match status" value="1"/>
</dbReference>
<keyword evidence="12" id="KW-0832">Ubl conjugation</keyword>
<dbReference type="Gene3D" id="1.10.510.10">
    <property type="entry name" value="Transferase(Phosphotransferase) domain 1"/>
    <property type="match status" value="1"/>
</dbReference>
<feature type="region of interest" description="Disordered" evidence="23">
    <location>
        <begin position="1019"/>
        <end position="1065"/>
    </location>
</feature>
<dbReference type="FunFam" id="1.20.5.690:FF:000001">
    <property type="entry name" value="Importin subunit alpha"/>
    <property type="match status" value="1"/>
</dbReference>
<feature type="non-terminal residue" evidence="26">
    <location>
        <position position="1"/>
    </location>
</feature>
<evidence type="ECO:0000256" key="13">
    <source>
        <dbReference type="ARBA" id="ARBA00022927"/>
    </source>
</evidence>
<dbReference type="InterPro" id="IPR016024">
    <property type="entry name" value="ARM-type_fold"/>
</dbReference>
<organism evidence="26 27">
    <name type="scientific">Penaeus vannamei</name>
    <name type="common">Whiteleg shrimp</name>
    <name type="synonym">Litopenaeus vannamei</name>
    <dbReference type="NCBI Taxonomy" id="6689"/>
    <lineage>
        <taxon>Eukaryota</taxon>
        <taxon>Metazoa</taxon>
        <taxon>Ecdysozoa</taxon>
        <taxon>Arthropoda</taxon>
        <taxon>Crustacea</taxon>
        <taxon>Multicrustacea</taxon>
        <taxon>Malacostraca</taxon>
        <taxon>Eumalacostraca</taxon>
        <taxon>Eucarida</taxon>
        <taxon>Decapoda</taxon>
        <taxon>Dendrobranchiata</taxon>
        <taxon>Penaeoidea</taxon>
        <taxon>Penaeidae</taxon>
        <taxon>Penaeus</taxon>
    </lineage>
</organism>
<keyword evidence="15" id="KW-0804">Transcription</keyword>
<dbReference type="GO" id="GO:0005654">
    <property type="term" value="C:nucleoplasm"/>
    <property type="evidence" value="ECO:0007669"/>
    <property type="project" value="UniProtKB-ARBA"/>
</dbReference>
<dbReference type="SUPFAM" id="SSF56112">
    <property type="entry name" value="Protein kinase-like (PK-like)"/>
    <property type="match status" value="1"/>
</dbReference>
<evidence type="ECO:0000313" key="27">
    <source>
        <dbReference type="Proteomes" id="UP000283509"/>
    </source>
</evidence>
<comment type="catalytic activity">
    <reaction evidence="17">
        <text>L-threonyl-[protein] + ATP = O-phospho-L-threonyl-[protein] + ADP + H(+)</text>
        <dbReference type="Rhea" id="RHEA:46608"/>
        <dbReference type="Rhea" id="RHEA-COMP:11060"/>
        <dbReference type="Rhea" id="RHEA-COMP:11605"/>
        <dbReference type="ChEBI" id="CHEBI:15378"/>
        <dbReference type="ChEBI" id="CHEBI:30013"/>
        <dbReference type="ChEBI" id="CHEBI:30616"/>
        <dbReference type="ChEBI" id="CHEBI:61977"/>
        <dbReference type="ChEBI" id="CHEBI:456216"/>
        <dbReference type="EC" id="2.7.11.1"/>
    </reaction>
</comment>
<keyword evidence="16" id="KW-0539">Nucleus</keyword>
<evidence type="ECO:0000256" key="11">
    <source>
        <dbReference type="ARBA" id="ARBA00022840"/>
    </source>
</evidence>
<feature type="region of interest" description="Disordered" evidence="23">
    <location>
        <begin position="22"/>
        <end position="41"/>
    </location>
</feature>
<evidence type="ECO:0000259" key="24">
    <source>
        <dbReference type="PROSITE" id="PS50011"/>
    </source>
</evidence>
<dbReference type="EMBL" id="QCYY01000512">
    <property type="protein sequence ID" value="ROT84681.1"/>
    <property type="molecule type" value="Genomic_DNA"/>
</dbReference>
<evidence type="ECO:0000256" key="3">
    <source>
        <dbReference type="ARBA" id="ARBA00012513"/>
    </source>
</evidence>
<feature type="region of interest" description="Disordered" evidence="23">
    <location>
        <begin position="715"/>
        <end position="875"/>
    </location>
</feature>
<proteinExistence type="inferred from homology"/>
<evidence type="ECO:0000256" key="8">
    <source>
        <dbReference type="ARBA" id="ARBA00022679"/>
    </source>
</evidence>
<dbReference type="SMART" id="SM00220">
    <property type="entry name" value="S_TKc"/>
    <property type="match status" value="1"/>
</dbReference>
<accession>A0A3R7PWA8</accession>
<evidence type="ECO:0000313" key="26">
    <source>
        <dbReference type="EMBL" id="ROT84681.1"/>
    </source>
</evidence>
<dbReference type="Gene3D" id="3.30.200.20">
    <property type="entry name" value="Phosphorylase Kinase, domain 1"/>
    <property type="match status" value="1"/>
</dbReference>
<dbReference type="PROSITE" id="PS00108">
    <property type="entry name" value="PROTEIN_KINASE_ST"/>
    <property type="match status" value="1"/>
</dbReference>
<dbReference type="Gene3D" id="1.25.10.10">
    <property type="entry name" value="Leucine-rich Repeat Variant"/>
    <property type="match status" value="1"/>
</dbReference>
<keyword evidence="8" id="KW-0808">Transferase</keyword>
<dbReference type="CDD" id="cd14211">
    <property type="entry name" value="STKc_HIPK"/>
    <property type="match status" value="1"/>
</dbReference>
<keyword evidence="13" id="KW-0653">Protein transport</keyword>
<dbReference type="GO" id="GO:0005737">
    <property type="term" value="C:cytoplasm"/>
    <property type="evidence" value="ECO:0007669"/>
    <property type="project" value="UniProtKB-ARBA"/>
</dbReference>
<evidence type="ECO:0000259" key="25">
    <source>
        <dbReference type="PROSITE" id="PS51214"/>
    </source>
</evidence>
<dbReference type="GO" id="GO:0006606">
    <property type="term" value="P:protein import into nucleus"/>
    <property type="evidence" value="ECO:0007669"/>
    <property type="project" value="InterPro"/>
</dbReference>
<dbReference type="FunFam" id="3.30.200.20:FF:000022">
    <property type="entry name" value="Homeodomain-interacting protein kinase 2 isoform 1"/>
    <property type="match status" value="1"/>
</dbReference>
<evidence type="ECO:0000256" key="6">
    <source>
        <dbReference type="ARBA" id="ARBA00022527"/>
    </source>
</evidence>
<evidence type="ECO:0000256" key="22">
    <source>
        <dbReference type="PROSITE-ProRule" id="PRU10141"/>
    </source>
</evidence>
<evidence type="ECO:0000256" key="18">
    <source>
        <dbReference type="ARBA" id="ARBA00048679"/>
    </source>
</evidence>
<keyword evidence="11 22" id="KW-0067">ATP-binding</keyword>
<evidence type="ECO:0000256" key="10">
    <source>
        <dbReference type="ARBA" id="ARBA00022777"/>
    </source>
</evidence>
<comment type="similarity">
    <text evidence="2">Belongs to the importin alpha family.</text>
</comment>
<dbReference type="Pfam" id="PF00514">
    <property type="entry name" value="Arm"/>
    <property type="match status" value="6"/>
</dbReference>
<feature type="repeat" description="ARM" evidence="20">
    <location>
        <begin position="1133"/>
        <end position="1176"/>
    </location>
</feature>
<dbReference type="InterPro" id="IPR000225">
    <property type="entry name" value="Armadillo"/>
</dbReference>
<dbReference type="PROSITE" id="PS51214">
    <property type="entry name" value="IBB"/>
    <property type="match status" value="1"/>
</dbReference>
<dbReference type="InterPro" id="IPR000719">
    <property type="entry name" value="Prot_kinase_dom"/>
</dbReference>
<keyword evidence="26" id="KW-0238">DNA-binding</keyword>
<dbReference type="STRING" id="6689.A0A3R7PWA8"/>
<feature type="repeat" description="ARM" evidence="20">
    <location>
        <begin position="1345"/>
        <end position="1379"/>
    </location>
</feature>
<comment type="subcellular location">
    <subcellularLocation>
        <location evidence="1">Nucleus</location>
    </subcellularLocation>
</comment>
<evidence type="ECO:0000256" key="1">
    <source>
        <dbReference type="ARBA" id="ARBA00004123"/>
    </source>
</evidence>
<keyword evidence="27" id="KW-1185">Reference proteome</keyword>
<evidence type="ECO:0000256" key="9">
    <source>
        <dbReference type="ARBA" id="ARBA00022741"/>
    </source>
</evidence>
<evidence type="ECO:0000256" key="17">
    <source>
        <dbReference type="ARBA" id="ARBA00047899"/>
    </source>
</evidence>
<feature type="compositionally biased region" description="Low complexity" evidence="23">
    <location>
        <begin position="840"/>
        <end position="856"/>
    </location>
</feature>
<gene>
    <name evidence="26" type="ORF">C7M84_022126</name>
</gene>
<dbReference type="GO" id="GO:0061608">
    <property type="term" value="F:nuclear import signal receptor activity"/>
    <property type="evidence" value="ECO:0007669"/>
    <property type="project" value="InterPro"/>
</dbReference>
<dbReference type="InterPro" id="IPR011009">
    <property type="entry name" value="Kinase-like_dom_sf"/>
</dbReference>
<dbReference type="PROSITE" id="PS00107">
    <property type="entry name" value="PROTEIN_KINASE_ATP"/>
    <property type="match status" value="1"/>
</dbReference>
<feature type="domain" description="IBB" evidence="25">
    <location>
        <begin position="1002"/>
        <end position="1065"/>
    </location>
</feature>
<dbReference type="InterPro" id="IPR036975">
    <property type="entry name" value="Importin-a_IBB_sf"/>
</dbReference>
<evidence type="ECO:0000256" key="2">
    <source>
        <dbReference type="ARBA" id="ARBA00010394"/>
    </source>
</evidence>
<feature type="compositionally biased region" description="Low complexity" evidence="23">
    <location>
        <begin position="814"/>
        <end position="833"/>
    </location>
</feature>
<keyword evidence="10 26" id="KW-0418">Kinase</keyword>
<comment type="similarity">
    <text evidence="19">Belongs to the protein kinase superfamily. CMGC Ser/Thr protein kinase family. HIPK subfamily.</text>
</comment>
<dbReference type="InterPro" id="IPR002652">
    <property type="entry name" value="Importin-a_IBB"/>
</dbReference>
<dbReference type="Proteomes" id="UP000283509">
    <property type="component" value="Unassembled WGS sequence"/>
</dbReference>
<name>A0A3R7PWA8_PENVA</name>
<dbReference type="PANTHER" id="PTHR23316">
    <property type="entry name" value="IMPORTIN ALPHA"/>
    <property type="match status" value="1"/>
</dbReference>
<sequence length="1390" mass="152346">PYQKCSTKRKCFDHNGSGGGSLGLESGKVGPPGGAPGTASKTVAHGKVALGGGAHNATKGVNSNAADGDYQLVQHEVLYSLTAQYEVLEFLGRGTFGQVVKCWKKGTNDIVAIKILKNHPSYARQGQIEVGILTRLSQENADEYNFVRAFECFQHKNHTCLVFEMLEQNLYDFLKQNKFSPLPLKFIRPILQQVLTALLKLKQLGLIHADLKPENIMLVDPVRQPYRVKVIDFGSASHVSKAVCNTYLQSRYYRAPEIILGLPFSEAIDMWSLGCVIAELFLGWPLYPGSSEYDQIRYISQTQGIPAEHMLNNATKTTKFFYRDNESTYPFWRLKTPEEHEGETGIKSKEARKYIFNCLDDMGQVNVPTELEGGELLAEKADRREFIDLLKRMLTMDQERRITPGEALQHSFVTLQHLLDYPHCSNVKASMQMMEVCRRPAPPYATAATVSQAQALPPSLMPNYVHSTNGSVTLTFNNQITNQVRNERNPGHFGTRRFSGRQHLTTKYGLYQGSRSGRGYSGSSRGEAAAAAAAAAAFQPQLVPSILCPPPAAAYQGLASPGKHVTVVTQQPQLQLQPSLLSQQVGGGGQYVPVSMVEQPGRGMLLTTGAAVGGGWGRGGQMALVPGGWQQLPQPPTSLQQPASLLPDATDAWRRTFLVDSSVVQGDAPPAMFPVDLHPELYEAYPSGTWAGSKRSSKASLMGHSSAHAAHTLHVTGRPTQPPAHDKKDLSQQLSPVKKRVKEGTPPGASSAHWGATSTAQQISHSNYHTSHNSHHSTHHPGHSSHVGHPHHQAHHSNHSNHHSSHSSSHHIVTHGNHTGHQSHSSSHNSHNGGHPGLPSQQTHNSQQHSSSSYNGNMGGSGRQQTITIRDTPSPAVSVITISDSDDEAGGKCCKDRHCATCVNNNHGKIAVSSHQQHQVSHDDKYASLSHNYSSVGASQSQKKRLLAKAQSECMLHVAKPEARDYSTQQARDDIYTTREHLAPSSRMSGTPFYSHRLPTVTTSRHPQLTLMSGPSQHKYRYKNQGLDSAEMRRRREEEGVQLRKQKREQQLAKRRNVNDLTPGLGEDEAVEVSMNQESNQQGGVVGGSLITTEMVQALYSDDVEAQLNATQKFRKLLSREPNPPIDEVIQTGIVPRFVEFLQRDGHCTLQFEAAWALTNIASGTSTQTRIVIEAGAVPIFIRLLSSDFEDVQEQAVWALGNIAGDSPDCRDYVLSENILMPLLQLLSKSTRLSMTRNAVWALSNLCRGKNPPPDFARVSPCLPVLSRLLFHSDADVLADACWALSYLSDGPNEKIQAVIDAGVCRRLVELLMFNQHSVVAAALRAVGNIVTGDDVQTQVILNCSALPCLLHLLASPKESIRKEACWTISNITAGNRSQVKCDKPLSVQK</sequence>
<evidence type="ECO:0000256" key="21">
    <source>
        <dbReference type="PROSITE-ProRule" id="PRU00561"/>
    </source>
</evidence>
<keyword evidence="14" id="KW-0805">Transcription regulation</keyword>
<keyword evidence="5" id="KW-1017">Isopeptide bond</keyword>
<evidence type="ECO:0000256" key="19">
    <source>
        <dbReference type="ARBA" id="ARBA00061380"/>
    </source>
</evidence>
<dbReference type="Pfam" id="PF00069">
    <property type="entry name" value="Pkinase"/>
    <property type="match status" value="1"/>
</dbReference>
<evidence type="ECO:0000256" key="15">
    <source>
        <dbReference type="ARBA" id="ARBA00023163"/>
    </source>
</evidence>
<dbReference type="SMART" id="SM00185">
    <property type="entry name" value="ARM"/>
    <property type="match status" value="6"/>
</dbReference>
<dbReference type="OrthoDB" id="10030361at2759"/>
<feature type="binding site" evidence="22">
    <location>
        <position position="114"/>
    </location>
    <ligand>
        <name>ATP</name>
        <dbReference type="ChEBI" id="CHEBI:30616"/>
    </ligand>
</feature>
<keyword evidence="4 21" id="KW-0813">Transport</keyword>
<dbReference type="GO" id="GO:0004674">
    <property type="term" value="F:protein serine/threonine kinase activity"/>
    <property type="evidence" value="ECO:0007669"/>
    <property type="project" value="UniProtKB-KW"/>
</dbReference>
<dbReference type="InterPro" id="IPR011989">
    <property type="entry name" value="ARM-like"/>
</dbReference>